<evidence type="ECO:0000313" key="1">
    <source>
        <dbReference type="EnsemblPlants" id="AVESA.00010b.r2.1DG0142620.1.CDS.1"/>
    </source>
</evidence>
<name>A0ACD5TX10_AVESA</name>
<sequence length="320" mass="35098">MDAPPLDIDGIIQRLLDAEHSSPEDPPPLSNAETKLLCAAARKVLLSQPMLLQLPAPIHVCGDIHGQYSDLLRFFRAAGSPSDTNRYLFLGDYVDRGSRSVDTNRYLLLLAYKVRHPDAVFLLRGNHECESVNCSPCGHGFLGKCTRRGLKEALWKAINGCFHCLPLAALVGRKVFCVHGGLSPELESMDQIRRVRRPLPLVPDEGLVCDLLWSDPDAADEWGWGESARGRSFAFGSDVVAEFVEKHGLRMVCRAHEVKQGGYEWFADGKLVTVFSAPNYAGRCDNAGAVMTVHGDLTCSFHILQPTPLAVLADAADEHA</sequence>
<dbReference type="EnsemblPlants" id="AVESA.00010b.r2.1DG0142620.1">
    <property type="protein sequence ID" value="AVESA.00010b.r2.1DG0142620.1.CDS.1"/>
    <property type="gene ID" value="AVESA.00010b.r2.1DG0142620"/>
</dbReference>
<accession>A0ACD5TX10</accession>
<evidence type="ECO:0000313" key="2">
    <source>
        <dbReference type="Proteomes" id="UP001732700"/>
    </source>
</evidence>
<keyword evidence="2" id="KW-1185">Reference proteome</keyword>
<reference evidence="1" key="2">
    <citation type="submission" date="2025-09" db="UniProtKB">
        <authorList>
            <consortium name="EnsemblPlants"/>
        </authorList>
    </citation>
    <scope>IDENTIFICATION</scope>
</reference>
<proteinExistence type="predicted"/>
<protein>
    <submittedName>
        <fullName evidence="1">Uncharacterized protein</fullName>
    </submittedName>
</protein>
<dbReference type="Proteomes" id="UP001732700">
    <property type="component" value="Chromosome 1D"/>
</dbReference>
<reference evidence="1" key="1">
    <citation type="submission" date="2021-05" db="EMBL/GenBank/DDBJ databases">
        <authorList>
            <person name="Scholz U."/>
            <person name="Mascher M."/>
            <person name="Fiebig A."/>
        </authorList>
    </citation>
    <scope>NUCLEOTIDE SEQUENCE [LARGE SCALE GENOMIC DNA]</scope>
</reference>
<organism evidence="1 2">
    <name type="scientific">Avena sativa</name>
    <name type="common">Oat</name>
    <dbReference type="NCBI Taxonomy" id="4498"/>
    <lineage>
        <taxon>Eukaryota</taxon>
        <taxon>Viridiplantae</taxon>
        <taxon>Streptophyta</taxon>
        <taxon>Embryophyta</taxon>
        <taxon>Tracheophyta</taxon>
        <taxon>Spermatophyta</taxon>
        <taxon>Magnoliopsida</taxon>
        <taxon>Liliopsida</taxon>
        <taxon>Poales</taxon>
        <taxon>Poaceae</taxon>
        <taxon>BOP clade</taxon>
        <taxon>Pooideae</taxon>
        <taxon>Poodae</taxon>
        <taxon>Poeae</taxon>
        <taxon>Poeae Chloroplast Group 1 (Aveneae type)</taxon>
        <taxon>Aveninae</taxon>
        <taxon>Avena</taxon>
    </lineage>
</organism>